<comment type="caution">
    <text evidence="1">The sequence shown here is derived from an EMBL/GenBank/DDBJ whole genome shotgun (WGS) entry which is preliminary data.</text>
</comment>
<accession>A0A0R1VCH9</accession>
<dbReference type="Gene3D" id="3.40.50.1820">
    <property type="entry name" value="alpha/beta hydrolase"/>
    <property type="match status" value="1"/>
</dbReference>
<name>A0A0R1VCH9_9LACO</name>
<reference evidence="1 2" key="1">
    <citation type="journal article" date="2015" name="Genome Announc.">
        <title>Expanding the biotechnology potential of lactobacilli through comparative genomics of 213 strains and associated genera.</title>
        <authorList>
            <person name="Sun Z."/>
            <person name="Harris H.M."/>
            <person name="McCann A."/>
            <person name="Guo C."/>
            <person name="Argimon S."/>
            <person name="Zhang W."/>
            <person name="Yang X."/>
            <person name="Jeffery I.B."/>
            <person name="Cooney J.C."/>
            <person name="Kagawa T.F."/>
            <person name="Liu W."/>
            <person name="Song Y."/>
            <person name="Salvetti E."/>
            <person name="Wrobel A."/>
            <person name="Rasinkangas P."/>
            <person name="Parkhill J."/>
            <person name="Rea M.C."/>
            <person name="O'Sullivan O."/>
            <person name="Ritari J."/>
            <person name="Douillard F.P."/>
            <person name="Paul Ross R."/>
            <person name="Yang R."/>
            <person name="Briner A.E."/>
            <person name="Felis G.E."/>
            <person name="de Vos W.M."/>
            <person name="Barrangou R."/>
            <person name="Klaenhammer T.R."/>
            <person name="Caufield P.W."/>
            <person name="Cui Y."/>
            <person name="Zhang H."/>
            <person name="O'Toole P.W."/>
        </authorList>
    </citation>
    <scope>NUCLEOTIDE SEQUENCE [LARGE SCALE GENOMIC DNA]</scope>
    <source>
        <strain evidence="1 2">DSM 16045</strain>
    </source>
</reference>
<keyword evidence="2" id="KW-1185">Reference proteome</keyword>
<evidence type="ECO:0000313" key="1">
    <source>
        <dbReference type="EMBL" id="KRM03170.1"/>
    </source>
</evidence>
<evidence type="ECO:0008006" key="3">
    <source>
        <dbReference type="Google" id="ProtNLM"/>
    </source>
</evidence>
<dbReference type="InterPro" id="IPR024499">
    <property type="entry name" value="Mbeg1-like"/>
</dbReference>
<sequence length="351" mass="40240">MVVMQEYIEQAEKSFMLAPLNEVDAMVFAQLAYYDFDQLDKPTTFSQFANPKLQELLTSKSHQGTQLLQVLANSRRFNSIKCCNPKIITDRAQEIQFGAVIFQLPTGRAVIAYRGTPAITIGWKEDLNMTYRQVVPAQRLAQTYFKAWMRKHYWQSVYLVGHSKGGNLATYVTLNASTSQQKKIVATYNFDGPGFLNQEERYQGKLTALQTKIHKYVPQQALIGLLLDDRFDYQVVASKGLGPAQHFVTKWEIQDDHLVKVDDLQTVSRWSKEVIDDWLNQLSSEELQAFLSYGYQVANQANLTYFRELYALDKILSVAKSTRELSPSAFEMAKNILGKLLQSMINQRFKK</sequence>
<proteinExistence type="predicted"/>
<protein>
    <recommendedName>
        <fullName evidence="3">DUF2974 domain-containing protein</fullName>
    </recommendedName>
</protein>
<dbReference type="Pfam" id="PF11187">
    <property type="entry name" value="Mbeg1-like"/>
    <property type="match status" value="1"/>
</dbReference>
<dbReference type="AlphaFoldDB" id="A0A0R1VCH9"/>
<dbReference type="InterPro" id="IPR029058">
    <property type="entry name" value="AB_hydrolase_fold"/>
</dbReference>
<organism evidence="1 2">
    <name type="scientific">Limosilactobacillus gastricus DSM 16045</name>
    <dbReference type="NCBI Taxonomy" id="1423749"/>
    <lineage>
        <taxon>Bacteria</taxon>
        <taxon>Bacillati</taxon>
        <taxon>Bacillota</taxon>
        <taxon>Bacilli</taxon>
        <taxon>Lactobacillales</taxon>
        <taxon>Lactobacillaceae</taxon>
        <taxon>Limosilactobacillus</taxon>
    </lineage>
</organism>
<gene>
    <name evidence="1" type="ORF">FC60_GL001466</name>
</gene>
<evidence type="ECO:0000313" key="2">
    <source>
        <dbReference type="Proteomes" id="UP000051739"/>
    </source>
</evidence>
<dbReference type="EMBL" id="AZFN01000005">
    <property type="protein sequence ID" value="KRM03170.1"/>
    <property type="molecule type" value="Genomic_DNA"/>
</dbReference>
<dbReference type="Proteomes" id="UP000051739">
    <property type="component" value="Unassembled WGS sequence"/>
</dbReference>
<dbReference type="PATRIC" id="fig|1423749.3.peg.1510"/>
<dbReference type="SUPFAM" id="SSF53474">
    <property type="entry name" value="alpha/beta-Hydrolases"/>
    <property type="match status" value="1"/>
</dbReference>